<dbReference type="InterPro" id="IPR027417">
    <property type="entry name" value="P-loop_NTPase"/>
</dbReference>
<dbReference type="GO" id="GO:0004798">
    <property type="term" value="F:dTMP kinase activity"/>
    <property type="evidence" value="ECO:0007669"/>
    <property type="project" value="TreeGrafter"/>
</dbReference>
<evidence type="ECO:0000313" key="3">
    <source>
        <dbReference type="EMBL" id="CAB9515036.1"/>
    </source>
</evidence>
<dbReference type="GO" id="GO:0005739">
    <property type="term" value="C:mitochondrion"/>
    <property type="evidence" value="ECO:0007669"/>
    <property type="project" value="TreeGrafter"/>
</dbReference>
<evidence type="ECO:0000256" key="1">
    <source>
        <dbReference type="ARBA" id="ARBA00009776"/>
    </source>
</evidence>
<dbReference type="PANTHER" id="PTHR10344:SF1">
    <property type="entry name" value="THYMIDYLATE KINASE"/>
    <property type="match status" value="1"/>
</dbReference>
<feature type="domain" description="Thymidylate kinase-like" evidence="2">
    <location>
        <begin position="112"/>
        <end position="185"/>
    </location>
</feature>
<gene>
    <name evidence="3" type="ORF">SEMRO_691_G187800.1</name>
</gene>
<keyword evidence="3" id="KW-0808">Transferase</keyword>
<dbReference type="InterPro" id="IPR039430">
    <property type="entry name" value="Thymidylate_kin-like_dom"/>
</dbReference>
<dbReference type="PANTHER" id="PTHR10344">
    <property type="entry name" value="THYMIDYLATE KINASE"/>
    <property type="match status" value="1"/>
</dbReference>
<comment type="similarity">
    <text evidence="1">Belongs to the thymidylate kinase family.</text>
</comment>
<dbReference type="SUPFAM" id="SSF52540">
    <property type="entry name" value="P-loop containing nucleoside triphosphate hydrolases"/>
    <property type="match status" value="1"/>
</dbReference>
<dbReference type="GO" id="GO:0004550">
    <property type="term" value="F:nucleoside diphosphate kinase activity"/>
    <property type="evidence" value="ECO:0007669"/>
    <property type="project" value="TreeGrafter"/>
</dbReference>
<dbReference type="Pfam" id="PF02223">
    <property type="entry name" value="Thymidylate_kin"/>
    <property type="match status" value="2"/>
</dbReference>
<dbReference type="AlphaFoldDB" id="A0A9N8HIC6"/>
<name>A0A9N8HIC6_9STRA</name>
<proteinExistence type="inferred from homology"/>
<reference evidence="3" key="1">
    <citation type="submission" date="2020-06" db="EMBL/GenBank/DDBJ databases">
        <authorList>
            <consortium name="Plant Systems Biology data submission"/>
        </authorList>
    </citation>
    <scope>NUCLEOTIDE SEQUENCE</scope>
    <source>
        <strain evidence="3">D6</strain>
    </source>
</reference>
<evidence type="ECO:0000259" key="2">
    <source>
        <dbReference type="Pfam" id="PF02223"/>
    </source>
</evidence>
<dbReference type="GO" id="GO:0006227">
    <property type="term" value="P:dUDP biosynthetic process"/>
    <property type="evidence" value="ECO:0007669"/>
    <property type="project" value="TreeGrafter"/>
</dbReference>
<evidence type="ECO:0000313" key="4">
    <source>
        <dbReference type="Proteomes" id="UP001153069"/>
    </source>
</evidence>
<organism evidence="3 4">
    <name type="scientific">Seminavis robusta</name>
    <dbReference type="NCBI Taxonomy" id="568900"/>
    <lineage>
        <taxon>Eukaryota</taxon>
        <taxon>Sar</taxon>
        <taxon>Stramenopiles</taxon>
        <taxon>Ochrophyta</taxon>
        <taxon>Bacillariophyta</taxon>
        <taxon>Bacillariophyceae</taxon>
        <taxon>Bacillariophycidae</taxon>
        <taxon>Naviculales</taxon>
        <taxon>Naviculaceae</taxon>
        <taxon>Seminavis</taxon>
    </lineage>
</organism>
<protein>
    <submittedName>
        <fullName evidence="3">Thymidylate kinase</fullName>
    </submittedName>
</protein>
<dbReference type="GO" id="GO:0005829">
    <property type="term" value="C:cytosol"/>
    <property type="evidence" value="ECO:0007669"/>
    <property type="project" value="TreeGrafter"/>
</dbReference>
<comment type="caution">
    <text evidence="3">The sequence shown here is derived from an EMBL/GenBank/DDBJ whole genome shotgun (WGS) entry which is preliminary data.</text>
</comment>
<feature type="domain" description="Thymidylate kinase-like" evidence="2">
    <location>
        <begin position="38"/>
        <end position="102"/>
    </location>
</feature>
<dbReference type="GO" id="GO:0005634">
    <property type="term" value="C:nucleus"/>
    <property type="evidence" value="ECO:0007669"/>
    <property type="project" value="TreeGrafter"/>
</dbReference>
<dbReference type="EMBL" id="CAICTM010000690">
    <property type="protein sequence ID" value="CAB9515036.1"/>
    <property type="molecule type" value="Genomic_DNA"/>
</dbReference>
<dbReference type="Proteomes" id="UP001153069">
    <property type="component" value="Unassembled WGS sequence"/>
</dbReference>
<accession>A0A9N8HIC6</accession>
<keyword evidence="3" id="KW-0418">Kinase</keyword>
<sequence>MLVTNPLINNAAAAAVSSTTSLHHNNNNASRGAFIVMEGVDRCGKTTQCGLLLDQLRSDNIPAVAMRFPDRTTAIGAMINQYLTGGTDLDDRAIHLLFTCNGRAIVLGMVQQSDVGLPAPDAVIFLDLSQEEAQQRGGYGEERYETKDLQIRVRQRFQKLQQLDTQVPWHVVSAAQSIEEVQADISKIVEKTMAQAKHKKLGKLWQEGDYVAACMQEKNKNNEEDEDSEKEN</sequence>
<keyword evidence="4" id="KW-1185">Reference proteome</keyword>
<dbReference type="Gene3D" id="3.40.50.300">
    <property type="entry name" value="P-loop containing nucleotide triphosphate hydrolases"/>
    <property type="match status" value="2"/>
</dbReference>
<dbReference type="CDD" id="cd01672">
    <property type="entry name" value="TMPK"/>
    <property type="match status" value="1"/>
</dbReference>
<dbReference type="GO" id="GO:0006233">
    <property type="term" value="P:dTDP biosynthetic process"/>
    <property type="evidence" value="ECO:0007669"/>
    <property type="project" value="TreeGrafter"/>
</dbReference>
<dbReference type="GO" id="GO:0006235">
    <property type="term" value="P:dTTP biosynthetic process"/>
    <property type="evidence" value="ECO:0007669"/>
    <property type="project" value="TreeGrafter"/>
</dbReference>
<dbReference type="OrthoDB" id="49567at2759"/>